<accession>A0A6A6TV86</accession>
<proteinExistence type="predicted"/>
<evidence type="ECO:0000313" key="2">
    <source>
        <dbReference type="Proteomes" id="UP000799302"/>
    </source>
</evidence>
<dbReference type="EMBL" id="MU004244">
    <property type="protein sequence ID" value="KAF2663989.1"/>
    <property type="molecule type" value="Genomic_DNA"/>
</dbReference>
<evidence type="ECO:0000313" key="1">
    <source>
        <dbReference type="EMBL" id="KAF2663989.1"/>
    </source>
</evidence>
<dbReference type="Proteomes" id="UP000799302">
    <property type="component" value="Unassembled WGS sequence"/>
</dbReference>
<organism evidence="1 2">
    <name type="scientific">Microthyrium microscopicum</name>
    <dbReference type="NCBI Taxonomy" id="703497"/>
    <lineage>
        <taxon>Eukaryota</taxon>
        <taxon>Fungi</taxon>
        <taxon>Dikarya</taxon>
        <taxon>Ascomycota</taxon>
        <taxon>Pezizomycotina</taxon>
        <taxon>Dothideomycetes</taxon>
        <taxon>Dothideomycetes incertae sedis</taxon>
        <taxon>Microthyriales</taxon>
        <taxon>Microthyriaceae</taxon>
        <taxon>Microthyrium</taxon>
    </lineage>
</organism>
<dbReference type="AlphaFoldDB" id="A0A6A6TV86"/>
<sequence length="282" mass="32324">MAQPAHSAPILQTEDWAEEEFVAALAELERIQRRIDRARAIPGNIVNTLTRRSYSNPQDIQRSYMRTAKQSIATIDDLKKSWEDAATWRMIQQFGQEKNKHIDLVRQYEIGLWGWVSREEALSAAKQKDFEQEKIRNTEEDETAALAEYAPKFKTCAWDDEDKTRINVEVDRAGTAYRFEIRKRGTKDGVVYDVTSVGGNYESEAISTTMWRRPSPQDIFATLEMLVAYGDNDLAKADCAKCGQYFGLGGSKPFSRRKQRIASDKRKGQDRITWVALHESCL</sequence>
<keyword evidence="2" id="KW-1185">Reference proteome</keyword>
<name>A0A6A6TV86_9PEZI</name>
<protein>
    <submittedName>
        <fullName evidence="1">Uncharacterized protein</fullName>
    </submittedName>
</protein>
<gene>
    <name evidence="1" type="ORF">BT63DRAFT_461106</name>
</gene>
<reference evidence="1" key="1">
    <citation type="journal article" date="2020" name="Stud. Mycol.">
        <title>101 Dothideomycetes genomes: a test case for predicting lifestyles and emergence of pathogens.</title>
        <authorList>
            <person name="Haridas S."/>
            <person name="Albert R."/>
            <person name="Binder M."/>
            <person name="Bloem J."/>
            <person name="Labutti K."/>
            <person name="Salamov A."/>
            <person name="Andreopoulos B."/>
            <person name="Baker S."/>
            <person name="Barry K."/>
            <person name="Bills G."/>
            <person name="Bluhm B."/>
            <person name="Cannon C."/>
            <person name="Castanera R."/>
            <person name="Culley D."/>
            <person name="Daum C."/>
            <person name="Ezra D."/>
            <person name="Gonzalez J."/>
            <person name="Henrissat B."/>
            <person name="Kuo A."/>
            <person name="Liang C."/>
            <person name="Lipzen A."/>
            <person name="Lutzoni F."/>
            <person name="Magnuson J."/>
            <person name="Mondo S."/>
            <person name="Nolan M."/>
            <person name="Ohm R."/>
            <person name="Pangilinan J."/>
            <person name="Park H.-J."/>
            <person name="Ramirez L."/>
            <person name="Alfaro M."/>
            <person name="Sun H."/>
            <person name="Tritt A."/>
            <person name="Yoshinaga Y."/>
            <person name="Zwiers L.-H."/>
            <person name="Turgeon B."/>
            <person name="Goodwin S."/>
            <person name="Spatafora J."/>
            <person name="Crous P."/>
            <person name="Grigoriev I."/>
        </authorList>
    </citation>
    <scope>NUCLEOTIDE SEQUENCE</scope>
    <source>
        <strain evidence="1">CBS 115976</strain>
    </source>
</reference>